<keyword evidence="1" id="KW-0812">Transmembrane</keyword>
<dbReference type="Proteomes" id="UP000636709">
    <property type="component" value="Unassembled WGS sequence"/>
</dbReference>
<dbReference type="PANTHER" id="PTHR31549">
    <property type="entry name" value="PROTEIN, PUTATIVE (DUF247)-RELATED-RELATED"/>
    <property type="match status" value="1"/>
</dbReference>
<evidence type="ECO:0000313" key="3">
    <source>
        <dbReference type="Proteomes" id="UP000636709"/>
    </source>
</evidence>
<reference evidence="2" key="1">
    <citation type="submission" date="2020-07" db="EMBL/GenBank/DDBJ databases">
        <title>Genome sequence and genetic diversity analysis of an under-domesticated orphan crop, white fonio (Digitaria exilis).</title>
        <authorList>
            <person name="Bennetzen J.L."/>
            <person name="Chen S."/>
            <person name="Ma X."/>
            <person name="Wang X."/>
            <person name="Yssel A.E.J."/>
            <person name="Chaluvadi S.R."/>
            <person name="Johnson M."/>
            <person name="Gangashetty P."/>
            <person name="Hamidou F."/>
            <person name="Sanogo M.D."/>
            <person name="Zwaenepoel A."/>
            <person name="Wallace J."/>
            <person name="Van De Peer Y."/>
            <person name="Van Deynze A."/>
        </authorList>
    </citation>
    <scope>NUCLEOTIDE SEQUENCE</scope>
    <source>
        <tissue evidence="2">Leaves</tissue>
    </source>
</reference>
<keyword evidence="1" id="KW-0472">Membrane</keyword>
<proteinExistence type="predicted"/>
<feature type="transmembrane region" description="Helical" evidence="1">
    <location>
        <begin position="489"/>
        <end position="509"/>
    </location>
</feature>
<name>A0A835FC24_9POAL</name>
<protein>
    <submittedName>
        <fullName evidence="2">Uncharacterized protein</fullName>
    </submittedName>
</protein>
<dbReference type="EMBL" id="JACEFO010001394">
    <property type="protein sequence ID" value="KAF8737422.1"/>
    <property type="molecule type" value="Genomic_DNA"/>
</dbReference>
<dbReference type="PANTHER" id="PTHR31549:SF233">
    <property type="match status" value="1"/>
</dbReference>
<evidence type="ECO:0000313" key="2">
    <source>
        <dbReference type="EMBL" id="KAF8737422.1"/>
    </source>
</evidence>
<dbReference type="AlphaFoldDB" id="A0A835FC24"/>
<organism evidence="2 3">
    <name type="scientific">Digitaria exilis</name>
    <dbReference type="NCBI Taxonomy" id="1010633"/>
    <lineage>
        <taxon>Eukaryota</taxon>
        <taxon>Viridiplantae</taxon>
        <taxon>Streptophyta</taxon>
        <taxon>Embryophyta</taxon>
        <taxon>Tracheophyta</taxon>
        <taxon>Spermatophyta</taxon>
        <taxon>Magnoliopsida</taxon>
        <taxon>Liliopsida</taxon>
        <taxon>Poales</taxon>
        <taxon>Poaceae</taxon>
        <taxon>PACMAD clade</taxon>
        <taxon>Panicoideae</taxon>
        <taxon>Panicodae</taxon>
        <taxon>Paniceae</taxon>
        <taxon>Anthephorinae</taxon>
        <taxon>Digitaria</taxon>
    </lineage>
</organism>
<accession>A0A835FC24</accession>
<gene>
    <name evidence="2" type="ORF">HU200_014149</name>
</gene>
<comment type="caution">
    <text evidence="2">The sequence shown here is derived from an EMBL/GenBank/DDBJ whole genome shotgun (WGS) entry which is preliminary data.</text>
</comment>
<evidence type="ECO:0000256" key="1">
    <source>
        <dbReference type="SAM" id="Phobius"/>
    </source>
</evidence>
<sequence length="515" mass="58567">MELPAAEWVPCNFQMDNWTMEPAIWAPGFPVEYHQYASSEIFGSCLQTCDPNPNGGRLVEYAQATWNYPTTVAVAQELDVDMEANMQDNTICAFKETVQEFKVDMDTMRMKIHRYPASLRGFNEYSSVPRMVAMGPYHCARVLQDQLIKHVEKVKYVAAYHCVMESGHSLQEVYDAVVSAAHIARHRYDNNLMAGIGDGDFLPMMFYDACFLVQYMLWCTPAATEMEASLRSFFDFNRKVLRHDLMLLENQLPWLVVEAVMRFRHVELVDFIADWRDYLQDRKVLEEKPVVLDESYEPPHLLGLLRFYIVGRSKTKVQTRANLNSISVSVSAIELAEIGITLTAKETTELINMGISKKGILSAKLSLAPLSLDDERASFLINMAALELCTTSNFQEAGDEDSAVCSYLLLLSMLVHREEDVQELRTKHLLQGGAGLINKDALDFFTSLQSLPLRGLCYVRVMVEIENYKVKRWIRIMVHAFLYKNKKTILTALSVISVLVSILGTLMSLKSKSKI</sequence>
<dbReference type="OrthoDB" id="1849062at2759"/>
<dbReference type="Pfam" id="PF03140">
    <property type="entry name" value="DUF247"/>
    <property type="match status" value="1"/>
</dbReference>
<keyword evidence="1" id="KW-1133">Transmembrane helix</keyword>
<keyword evidence="3" id="KW-1185">Reference proteome</keyword>
<dbReference type="InterPro" id="IPR004158">
    <property type="entry name" value="DUF247_pln"/>
</dbReference>